<organism evidence="3 4">
    <name type="scientific">Elysia crispata</name>
    <name type="common">lettuce slug</name>
    <dbReference type="NCBI Taxonomy" id="231223"/>
    <lineage>
        <taxon>Eukaryota</taxon>
        <taxon>Metazoa</taxon>
        <taxon>Spiralia</taxon>
        <taxon>Lophotrochozoa</taxon>
        <taxon>Mollusca</taxon>
        <taxon>Gastropoda</taxon>
        <taxon>Heterobranchia</taxon>
        <taxon>Euthyneura</taxon>
        <taxon>Panpulmonata</taxon>
        <taxon>Sacoglossa</taxon>
        <taxon>Placobranchoidea</taxon>
        <taxon>Plakobranchidae</taxon>
        <taxon>Elysia</taxon>
    </lineage>
</organism>
<proteinExistence type="predicted"/>
<protein>
    <submittedName>
        <fullName evidence="3">Uncharacterized protein</fullName>
    </submittedName>
</protein>
<feature type="region of interest" description="Disordered" evidence="1">
    <location>
        <begin position="26"/>
        <end position="45"/>
    </location>
</feature>
<gene>
    <name evidence="3" type="ORF">RRG08_024869</name>
</gene>
<keyword evidence="2" id="KW-1133">Transmembrane helix</keyword>
<accession>A0AAE0YKX2</accession>
<keyword evidence="2" id="KW-0472">Membrane</keyword>
<dbReference type="EMBL" id="JAWDGP010006075">
    <property type="protein sequence ID" value="KAK3747722.1"/>
    <property type="molecule type" value="Genomic_DNA"/>
</dbReference>
<sequence>MGSDVKIRSMETSLLDKSNRWLSRTSMHDPIQSKDNNQKTARLGNGVSRSCTNNVRASVRSHSPVSRYCLVMGGCKALCHMARGSAGNLTRRRFFFPGITILFRGLGAISLLACNVLLSITSRPARLRWVVTHDLTGLWSGLMTIKKLFVVGHHDRYYDRSGGEMGAGDKGLEKVEQLREVTNWRVAQLLRFFKS</sequence>
<evidence type="ECO:0000256" key="1">
    <source>
        <dbReference type="SAM" id="MobiDB-lite"/>
    </source>
</evidence>
<name>A0AAE0YKX2_9GAST</name>
<dbReference type="Proteomes" id="UP001283361">
    <property type="component" value="Unassembled WGS sequence"/>
</dbReference>
<evidence type="ECO:0000313" key="3">
    <source>
        <dbReference type="EMBL" id="KAK3747722.1"/>
    </source>
</evidence>
<feature type="transmembrane region" description="Helical" evidence="2">
    <location>
        <begin position="94"/>
        <end position="118"/>
    </location>
</feature>
<evidence type="ECO:0000313" key="4">
    <source>
        <dbReference type="Proteomes" id="UP001283361"/>
    </source>
</evidence>
<keyword evidence="2" id="KW-0812">Transmembrane</keyword>
<reference evidence="3" key="1">
    <citation type="journal article" date="2023" name="G3 (Bethesda)">
        <title>A reference genome for the long-term kleptoplast-retaining sea slug Elysia crispata morphotype clarki.</title>
        <authorList>
            <person name="Eastman K.E."/>
            <person name="Pendleton A.L."/>
            <person name="Shaikh M.A."/>
            <person name="Suttiyut T."/>
            <person name="Ogas R."/>
            <person name="Tomko P."/>
            <person name="Gavelis G."/>
            <person name="Widhalm J.R."/>
            <person name="Wisecaver J.H."/>
        </authorList>
    </citation>
    <scope>NUCLEOTIDE SEQUENCE</scope>
    <source>
        <strain evidence="3">ECLA1</strain>
    </source>
</reference>
<dbReference type="AlphaFoldDB" id="A0AAE0YKX2"/>
<evidence type="ECO:0000256" key="2">
    <source>
        <dbReference type="SAM" id="Phobius"/>
    </source>
</evidence>
<comment type="caution">
    <text evidence="3">The sequence shown here is derived from an EMBL/GenBank/DDBJ whole genome shotgun (WGS) entry which is preliminary data.</text>
</comment>
<keyword evidence="4" id="KW-1185">Reference proteome</keyword>